<evidence type="ECO:0000259" key="2">
    <source>
        <dbReference type="Pfam" id="PF00849"/>
    </source>
</evidence>
<dbReference type="Gene3D" id="3.30.2350.10">
    <property type="entry name" value="Pseudouridine synthase"/>
    <property type="match status" value="1"/>
</dbReference>
<evidence type="ECO:0000313" key="3">
    <source>
        <dbReference type="EMBL" id="CAJ1383238.1"/>
    </source>
</evidence>
<dbReference type="AlphaFoldDB" id="A0AA36MYF0"/>
<dbReference type="Proteomes" id="UP001178507">
    <property type="component" value="Unassembled WGS sequence"/>
</dbReference>
<name>A0AA36MYF0_9DINO</name>
<dbReference type="CDD" id="cd02869">
    <property type="entry name" value="PseudoU_synth_RluA_like"/>
    <property type="match status" value="1"/>
</dbReference>
<dbReference type="EMBL" id="CAUJNA010001001">
    <property type="protein sequence ID" value="CAJ1383238.1"/>
    <property type="molecule type" value="Genomic_DNA"/>
</dbReference>
<dbReference type="PANTHER" id="PTHR21600">
    <property type="entry name" value="MITOCHONDRIAL RNA PSEUDOURIDINE SYNTHASE"/>
    <property type="match status" value="1"/>
</dbReference>
<dbReference type="Pfam" id="PF00849">
    <property type="entry name" value="PseudoU_synth_2"/>
    <property type="match status" value="1"/>
</dbReference>
<dbReference type="Gene3D" id="1.25.40.10">
    <property type="entry name" value="Tetratricopeptide repeat domain"/>
    <property type="match status" value="2"/>
</dbReference>
<dbReference type="InterPro" id="IPR011990">
    <property type="entry name" value="TPR-like_helical_dom_sf"/>
</dbReference>
<organism evidence="3 4">
    <name type="scientific">Effrenium voratum</name>
    <dbReference type="NCBI Taxonomy" id="2562239"/>
    <lineage>
        <taxon>Eukaryota</taxon>
        <taxon>Sar</taxon>
        <taxon>Alveolata</taxon>
        <taxon>Dinophyceae</taxon>
        <taxon>Suessiales</taxon>
        <taxon>Symbiodiniaceae</taxon>
        <taxon>Effrenium</taxon>
    </lineage>
</organism>
<gene>
    <name evidence="3" type="ORF">EVOR1521_LOCUS10405</name>
</gene>
<accession>A0AA36MYF0</accession>
<dbReference type="InterPro" id="IPR006145">
    <property type="entry name" value="PsdUridine_synth_RsuA/RluA"/>
</dbReference>
<comment type="caution">
    <text evidence="3">The sequence shown here is derived from an EMBL/GenBank/DDBJ whole genome shotgun (WGS) entry which is preliminary data.</text>
</comment>
<protein>
    <recommendedName>
        <fullName evidence="2">Pseudouridine synthase RsuA/RluA-like domain-containing protein</fullName>
    </recommendedName>
</protein>
<comment type="similarity">
    <text evidence="1">Belongs to the pseudouridine synthase RluA family.</text>
</comment>
<proteinExistence type="inferred from homology"/>
<sequence>MLAAQQQQPVQHVSAVPESLLQLIREKASHWARALQLFHGLEGLKLQPDLISCNTAIHVCARGEAWQAALQLLNSQEADVISFSACISVLGKAGRWQQAMLVLRTMIVRPNSVTYLNTITACERAARWQQALALLPDEDGEACCNAALAACPWHQGVRLLGSMRSVRTDLSRISSRALISSCAQGMQWGHALHTMRSLHLHRVSPDVSACSAAISACETCAATQQGVHLLREMHGARLGDGVPALRALARLGQEDVTLCRGALRAAQRQLPSLRPHELAQLAWSAATLGIASVGFWQQLSKQAVMQMRRCNIEELRHLIWAFASARMANDPLPQISAEVLRRLKAGIAPEGARRKAFEDDLLTILWALNFAGLPLAALRAATERLLRASKRVTPQPTHHVQDEAGLEPKVVLELEDRMVLYKPPGWEVCGQLPRQLTEVVTPALGKDCDYGFLHRIDVPCSGLILFAKSAFAYYDLQVQLRVGDISRDYLVLCHGWLPRSRAISAHVSWQGDGPTRSGRVGKPSRTHFKVAAHLHWLFVATLVAARIATGRRHQIRSHGAFLGHPVVRDEKSTALGTQLLDFRLCDRIFLHRYRLAFKSLQRQNVQARCHGPTATGPGQSARLLRHLPGIKRI</sequence>
<dbReference type="GO" id="GO:0003723">
    <property type="term" value="F:RNA binding"/>
    <property type="evidence" value="ECO:0007669"/>
    <property type="project" value="InterPro"/>
</dbReference>
<reference evidence="3" key="1">
    <citation type="submission" date="2023-08" db="EMBL/GenBank/DDBJ databases">
        <authorList>
            <person name="Chen Y."/>
            <person name="Shah S."/>
            <person name="Dougan E. K."/>
            <person name="Thang M."/>
            <person name="Chan C."/>
        </authorList>
    </citation>
    <scope>NUCLEOTIDE SEQUENCE</scope>
</reference>
<evidence type="ECO:0000313" key="4">
    <source>
        <dbReference type="Proteomes" id="UP001178507"/>
    </source>
</evidence>
<dbReference type="GO" id="GO:0009982">
    <property type="term" value="F:pseudouridine synthase activity"/>
    <property type="evidence" value="ECO:0007669"/>
    <property type="project" value="InterPro"/>
</dbReference>
<dbReference type="SUPFAM" id="SSF55120">
    <property type="entry name" value="Pseudouridine synthase"/>
    <property type="match status" value="1"/>
</dbReference>
<keyword evidence="4" id="KW-1185">Reference proteome</keyword>
<evidence type="ECO:0000256" key="1">
    <source>
        <dbReference type="ARBA" id="ARBA00010876"/>
    </source>
</evidence>
<dbReference type="InterPro" id="IPR020103">
    <property type="entry name" value="PsdUridine_synth_cat_dom_sf"/>
</dbReference>
<dbReference type="GO" id="GO:0000455">
    <property type="term" value="P:enzyme-directed rRNA pseudouridine synthesis"/>
    <property type="evidence" value="ECO:0007669"/>
    <property type="project" value="TreeGrafter"/>
</dbReference>
<feature type="domain" description="Pseudouridine synthase RsuA/RluA-like" evidence="2">
    <location>
        <begin position="418"/>
        <end position="558"/>
    </location>
</feature>
<dbReference type="PANTHER" id="PTHR21600:SF87">
    <property type="entry name" value="RNA PSEUDOURIDYLATE SYNTHASE DOMAIN-CONTAINING PROTEIN 1"/>
    <property type="match status" value="1"/>
</dbReference>
<dbReference type="InterPro" id="IPR050188">
    <property type="entry name" value="RluA_PseudoU_synthase"/>
</dbReference>